<feature type="domain" description="PNT" evidence="6">
    <location>
        <begin position="91"/>
        <end position="177"/>
    </location>
</feature>
<evidence type="ECO:0008006" key="8">
    <source>
        <dbReference type="Google" id="ProtNLM"/>
    </source>
</evidence>
<dbReference type="Pfam" id="PF00178">
    <property type="entry name" value="Ets"/>
    <property type="match status" value="1"/>
</dbReference>
<dbReference type="SMART" id="SM00251">
    <property type="entry name" value="SAM_PNT"/>
    <property type="match status" value="1"/>
</dbReference>
<feature type="region of interest" description="Disordered" evidence="4">
    <location>
        <begin position="224"/>
        <end position="259"/>
    </location>
</feature>
<dbReference type="GO" id="GO:0005634">
    <property type="term" value="C:nucleus"/>
    <property type="evidence" value="ECO:0007669"/>
    <property type="project" value="UniProtKB-SubCell"/>
</dbReference>
<dbReference type="PROSITE" id="PS50061">
    <property type="entry name" value="ETS_DOMAIN_3"/>
    <property type="match status" value="1"/>
</dbReference>
<dbReference type="InterPro" id="IPR046328">
    <property type="entry name" value="ETS_fam"/>
</dbReference>
<dbReference type="Gene3D" id="1.10.150.50">
    <property type="entry name" value="Transcription Factor, Ets-1"/>
    <property type="match status" value="1"/>
</dbReference>
<dbReference type="PANTHER" id="PTHR11849">
    <property type="entry name" value="ETS"/>
    <property type="match status" value="1"/>
</dbReference>
<keyword evidence="3" id="KW-0539">Nucleus</keyword>
<accession>A0A7R8VIM1</accession>
<dbReference type="InterPro" id="IPR000418">
    <property type="entry name" value="Ets_dom"/>
</dbReference>
<organism evidence="7">
    <name type="scientific">Timema douglasi</name>
    <name type="common">Walking stick</name>
    <dbReference type="NCBI Taxonomy" id="61478"/>
    <lineage>
        <taxon>Eukaryota</taxon>
        <taxon>Metazoa</taxon>
        <taxon>Ecdysozoa</taxon>
        <taxon>Arthropoda</taxon>
        <taxon>Hexapoda</taxon>
        <taxon>Insecta</taxon>
        <taxon>Pterygota</taxon>
        <taxon>Neoptera</taxon>
        <taxon>Polyneoptera</taxon>
        <taxon>Phasmatodea</taxon>
        <taxon>Timematodea</taxon>
        <taxon>Timematoidea</taxon>
        <taxon>Timematidae</taxon>
        <taxon>Timema</taxon>
    </lineage>
</organism>
<dbReference type="PROSITE" id="PS51433">
    <property type="entry name" value="PNT"/>
    <property type="match status" value="1"/>
</dbReference>
<evidence type="ECO:0000259" key="6">
    <source>
        <dbReference type="PROSITE" id="PS51433"/>
    </source>
</evidence>
<dbReference type="InterPro" id="IPR003118">
    <property type="entry name" value="Pointed_dom"/>
</dbReference>
<evidence type="ECO:0000256" key="3">
    <source>
        <dbReference type="RuleBase" id="RU004019"/>
    </source>
</evidence>
<proteinExistence type="inferred from homology"/>
<keyword evidence="2 3" id="KW-0238">DNA-binding</keyword>
<dbReference type="Gene3D" id="1.10.10.10">
    <property type="entry name" value="Winged helix-like DNA-binding domain superfamily/Winged helix DNA-binding domain"/>
    <property type="match status" value="1"/>
</dbReference>
<dbReference type="EMBL" id="OA565713">
    <property type="protein sequence ID" value="CAD7197567.1"/>
    <property type="molecule type" value="Genomic_DNA"/>
</dbReference>
<dbReference type="PANTHER" id="PTHR11849:SF190">
    <property type="entry name" value="ETS-DOMAIN PROTEIN"/>
    <property type="match status" value="1"/>
</dbReference>
<dbReference type="SMART" id="SM00413">
    <property type="entry name" value="ETS"/>
    <property type="match status" value="1"/>
</dbReference>
<reference evidence="7" key="1">
    <citation type="submission" date="2020-11" db="EMBL/GenBank/DDBJ databases">
        <authorList>
            <person name="Tran Van P."/>
        </authorList>
    </citation>
    <scope>NUCLEOTIDE SEQUENCE</scope>
</reference>
<dbReference type="Pfam" id="PF02198">
    <property type="entry name" value="SAM_PNT"/>
    <property type="match status" value="1"/>
</dbReference>
<evidence type="ECO:0000256" key="1">
    <source>
        <dbReference type="ARBA" id="ARBA00005562"/>
    </source>
</evidence>
<dbReference type="InterPro" id="IPR036390">
    <property type="entry name" value="WH_DNA-bd_sf"/>
</dbReference>
<dbReference type="GO" id="GO:0030154">
    <property type="term" value="P:cell differentiation"/>
    <property type="evidence" value="ECO:0007669"/>
    <property type="project" value="TreeGrafter"/>
</dbReference>
<sequence>MWKVRPESGNEPGEMPLMCDSYNPSNFISEKFEMPSWHNNYEPNLFVEYFISSNNNNNNHQYIQLENDGFQHISELRIETTASNKSLALDVFSESSSENKWNLWKEKLPEDWNSEDIMNWIISVCKTQGIEYENVKMKNFSMRGSSFKELSEKQFIDLDPVYGSLLYQELSHILSRHAETLPTFLNMFPPQSPTTLTTLTPFKASVKEDKSNKEKLLISMCDPQKGGGQPTCQGPPQQRLAKRPGPGRPPGGRGKRKPEKKCGRLWEFIRDLLLNQEYCPSLICWEDYEQGMFRFVHSEGVAKLWGTIKENPRMNYEKLSRAMRYYYKSKVLQPVLGRRLVYKFGPTAKGWRTPNPNFKNPE</sequence>
<dbReference type="PRINTS" id="PR00454">
    <property type="entry name" value="ETSDOMAIN"/>
</dbReference>
<protein>
    <recommendedName>
        <fullName evidence="8">ETS homologous factor</fullName>
    </recommendedName>
</protein>
<comment type="similarity">
    <text evidence="1 3">Belongs to the ETS family.</text>
</comment>
<dbReference type="FunFam" id="1.10.10.10:FF:001336">
    <property type="entry name" value="Epithelium specific ets factor 3, ese3, putative"/>
    <property type="match status" value="1"/>
</dbReference>
<evidence type="ECO:0000313" key="7">
    <source>
        <dbReference type="EMBL" id="CAD7197567.1"/>
    </source>
</evidence>
<gene>
    <name evidence="7" type="ORF">TDIB3V08_LOCUS3870</name>
</gene>
<evidence type="ECO:0000259" key="5">
    <source>
        <dbReference type="PROSITE" id="PS50061"/>
    </source>
</evidence>
<dbReference type="InterPro" id="IPR036388">
    <property type="entry name" value="WH-like_DNA-bd_sf"/>
</dbReference>
<dbReference type="AlphaFoldDB" id="A0A7R8VIM1"/>
<evidence type="ECO:0000256" key="4">
    <source>
        <dbReference type="SAM" id="MobiDB-lite"/>
    </source>
</evidence>
<dbReference type="GO" id="GO:0043565">
    <property type="term" value="F:sequence-specific DNA binding"/>
    <property type="evidence" value="ECO:0007669"/>
    <property type="project" value="InterPro"/>
</dbReference>
<dbReference type="SUPFAM" id="SSF46785">
    <property type="entry name" value="Winged helix' DNA-binding domain"/>
    <property type="match status" value="1"/>
</dbReference>
<dbReference type="GO" id="GO:0000981">
    <property type="term" value="F:DNA-binding transcription factor activity, RNA polymerase II-specific"/>
    <property type="evidence" value="ECO:0007669"/>
    <property type="project" value="TreeGrafter"/>
</dbReference>
<feature type="domain" description="ETS" evidence="5">
    <location>
        <begin position="263"/>
        <end position="345"/>
    </location>
</feature>
<dbReference type="InterPro" id="IPR013761">
    <property type="entry name" value="SAM/pointed_sf"/>
</dbReference>
<name>A0A7R8VIM1_TIMDO</name>
<comment type="subcellular location">
    <subcellularLocation>
        <location evidence="3">Nucleus</location>
    </subcellularLocation>
</comment>
<dbReference type="SUPFAM" id="SSF47769">
    <property type="entry name" value="SAM/Pointed domain"/>
    <property type="match status" value="1"/>
</dbReference>
<evidence type="ECO:0000256" key="2">
    <source>
        <dbReference type="ARBA" id="ARBA00023125"/>
    </source>
</evidence>